<organism evidence="1 2">
    <name type="scientific">Saxophila tyrrhenica</name>
    <dbReference type="NCBI Taxonomy" id="1690608"/>
    <lineage>
        <taxon>Eukaryota</taxon>
        <taxon>Fungi</taxon>
        <taxon>Dikarya</taxon>
        <taxon>Ascomycota</taxon>
        <taxon>Pezizomycotina</taxon>
        <taxon>Dothideomycetes</taxon>
        <taxon>Dothideomycetidae</taxon>
        <taxon>Mycosphaerellales</taxon>
        <taxon>Extremaceae</taxon>
        <taxon>Saxophila</taxon>
    </lineage>
</organism>
<name>A0AAV9NW02_9PEZI</name>
<dbReference type="GeneID" id="89931491"/>
<evidence type="ECO:0000313" key="2">
    <source>
        <dbReference type="Proteomes" id="UP001337655"/>
    </source>
</evidence>
<dbReference type="Proteomes" id="UP001337655">
    <property type="component" value="Unassembled WGS sequence"/>
</dbReference>
<accession>A0AAV9NW02</accession>
<evidence type="ECO:0000313" key="1">
    <source>
        <dbReference type="EMBL" id="KAK5164071.1"/>
    </source>
</evidence>
<dbReference type="AlphaFoldDB" id="A0AAV9NW02"/>
<comment type="caution">
    <text evidence="1">The sequence shown here is derived from an EMBL/GenBank/DDBJ whole genome shotgun (WGS) entry which is preliminary data.</text>
</comment>
<dbReference type="RefSeq" id="XP_064654399.1">
    <property type="nucleotide sequence ID" value="XM_064807385.1"/>
</dbReference>
<proteinExistence type="predicted"/>
<keyword evidence="2" id="KW-1185">Reference proteome</keyword>
<sequence length="103" mass="11020">MSVKISTNVPTSEGHTPYIVEVSLDSSGSQTSGPVKVGKKADARTSAAAAAEAKLKRKILHIVPALVAKIHKAIQPAEKADDQVFLRVQSCILIKVDYEPRDV</sequence>
<dbReference type="EMBL" id="JAVRRT010000021">
    <property type="protein sequence ID" value="KAK5164071.1"/>
    <property type="molecule type" value="Genomic_DNA"/>
</dbReference>
<gene>
    <name evidence="1" type="ORF">LTR77_010162</name>
</gene>
<reference evidence="1 2" key="1">
    <citation type="submission" date="2023-08" db="EMBL/GenBank/DDBJ databases">
        <title>Black Yeasts Isolated from many extreme environments.</title>
        <authorList>
            <person name="Coleine C."/>
            <person name="Stajich J.E."/>
            <person name="Selbmann L."/>
        </authorList>
    </citation>
    <scope>NUCLEOTIDE SEQUENCE [LARGE SCALE GENOMIC DNA]</scope>
    <source>
        <strain evidence="1 2">CCFEE 5935</strain>
    </source>
</reference>
<protein>
    <submittedName>
        <fullName evidence="1">Uncharacterized protein</fullName>
    </submittedName>
</protein>